<dbReference type="SUPFAM" id="SSF52833">
    <property type="entry name" value="Thioredoxin-like"/>
    <property type="match status" value="1"/>
</dbReference>
<dbReference type="GO" id="GO:0004601">
    <property type="term" value="F:peroxidase activity"/>
    <property type="evidence" value="ECO:0007669"/>
    <property type="project" value="UniProtKB-KW"/>
</dbReference>
<comment type="caution">
    <text evidence="14">The sequence shown here is derived from an EMBL/GenBank/DDBJ whole genome shotgun (WGS) entry which is preliminary data.</text>
</comment>
<dbReference type="EMBL" id="BAABDL010000128">
    <property type="protein sequence ID" value="GAA4078176.1"/>
    <property type="molecule type" value="Genomic_DNA"/>
</dbReference>
<sequence>MINVGDAVPTYQLTTDQGETIALTDYSGEFVVLYFCPKDNTPGCTTQACSFRDGYDQFQELNATIIGVSPDSAESHQSFKVKHDLPFSLIVDADHQLAKDFGATKLKEKAGEQYLGINRSTYLIDQNGIVQKIFKDVQVIGHTKQVLQAIKEITEE</sequence>
<evidence type="ECO:0000256" key="9">
    <source>
        <dbReference type="ARBA" id="ARBA00032824"/>
    </source>
</evidence>
<evidence type="ECO:0000256" key="1">
    <source>
        <dbReference type="ARBA" id="ARBA00003330"/>
    </source>
</evidence>
<evidence type="ECO:0000256" key="5">
    <source>
        <dbReference type="ARBA" id="ARBA00022862"/>
    </source>
</evidence>
<keyword evidence="15" id="KW-1185">Reference proteome</keyword>
<dbReference type="Gene3D" id="3.40.30.10">
    <property type="entry name" value="Glutaredoxin"/>
    <property type="match status" value="1"/>
</dbReference>
<evidence type="ECO:0000259" key="13">
    <source>
        <dbReference type="PROSITE" id="PS51352"/>
    </source>
</evidence>
<keyword evidence="7" id="KW-1015">Disulfide bond</keyword>
<dbReference type="PANTHER" id="PTHR42801:SF4">
    <property type="entry name" value="AHPC_TSA FAMILY PROTEIN"/>
    <property type="match status" value="1"/>
</dbReference>
<comment type="function">
    <text evidence="1">Thiol-specific peroxidase that catalyzes the reduction of hydrogen peroxide and organic hydroperoxides to water and alcohols, respectively. Plays a role in cell protection against oxidative stress by detoxifying peroxides and as sensor of hydrogen peroxide-mediated signaling events.</text>
</comment>
<evidence type="ECO:0000256" key="6">
    <source>
        <dbReference type="ARBA" id="ARBA00023002"/>
    </source>
</evidence>
<dbReference type="InterPro" id="IPR036249">
    <property type="entry name" value="Thioredoxin-like_sf"/>
</dbReference>
<dbReference type="Proteomes" id="UP001501734">
    <property type="component" value="Unassembled WGS sequence"/>
</dbReference>
<evidence type="ECO:0000256" key="12">
    <source>
        <dbReference type="ARBA" id="ARBA00049091"/>
    </source>
</evidence>
<comment type="catalytic activity">
    <reaction evidence="12">
        <text>a hydroperoxide + [thioredoxin]-dithiol = an alcohol + [thioredoxin]-disulfide + H2O</text>
        <dbReference type="Rhea" id="RHEA:62620"/>
        <dbReference type="Rhea" id="RHEA-COMP:10698"/>
        <dbReference type="Rhea" id="RHEA-COMP:10700"/>
        <dbReference type="ChEBI" id="CHEBI:15377"/>
        <dbReference type="ChEBI" id="CHEBI:29950"/>
        <dbReference type="ChEBI" id="CHEBI:30879"/>
        <dbReference type="ChEBI" id="CHEBI:35924"/>
        <dbReference type="ChEBI" id="CHEBI:50058"/>
        <dbReference type="EC" id="1.11.1.24"/>
    </reaction>
</comment>
<accession>A0ABP7W0A7</accession>
<dbReference type="NCBIfam" id="NF006960">
    <property type="entry name" value="PRK09437.1"/>
    <property type="match status" value="1"/>
</dbReference>
<dbReference type="InterPro" id="IPR050924">
    <property type="entry name" value="Peroxiredoxin_BCP/PrxQ"/>
</dbReference>
<evidence type="ECO:0000256" key="7">
    <source>
        <dbReference type="ARBA" id="ARBA00023157"/>
    </source>
</evidence>
<dbReference type="CDD" id="cd03017">
    <property type="entry name" value="PRX_BCP"/>
    <property type="match status" value="1"/>
</dbReference>
<dbReference type="EC" id="1.11.1.24" evidence="3"/>
<organism evidence="14 15">
    <name type="scientific">Amphibacillus indicireducens</name>
    <dbReference type="NCBI Taxonomy" id="1076330"/>
    <lineage>
        <taxon>Bacteria</taxon>
        <taxon>Bacillati</taxon>
        <taxon>Bacillota</taxon>
        <taxon>Bacilli</taxon>
        <taxon>Bacillales</taxon>
        <taxon>Bacillaceae</taxon>
        <taxon>Amphibacillus</taxon>
    </lineage>
</organism>
<dbReference type="PROSITE" id="PS51352">
    <property type="entry name" value="THIOREDOXIN_2"/>
    <property type="match status" value="1"/>
</dbReference>
<name>A0ABP7W0A7_9BACI</name>
<dbReference type="PANTHER" id="PTHR42801">
    <property type="entry name" value="THIOREDOXIN-DEPENDENT PEROXIDE REDUCTASE"/>
    <property type="match status" value="1"/>
</dbReference>
<dbReference type="InterPro" id="IPR000866">
    <property type="entry name" value="AhpC/TSA"/>
</dbReference>
<evidence type="ECO:0000256" key="10">
    <source>
        <dbReference type="ARBA" id="ARBA00038489"/>
    </source>
</evidence>
<feature type="domain" description="Thioredoxin" evidence="13">
    <location>
        <begin position="2"/>
        <end position="155"/>
    </location>
</feature>
<dbReference type="RefSeq" id="WP_344913403.1">
    <property type="nucleotide sequence ID" value="NZ_BAABDL010000128.1"/>
</dbReference>
<evidence type="ECO:0000256" key="11">
    <source>
        <dbReference type="ARBA" id="ARBA00041373"/>
    </source>
</evidence>
<keyword evidence="8" id="KW-0676">Redox-active center</keyword>
<evidence type="ECO:0000256" key="3">
    <source>
        <dbReference type="ARBA" id="ARBA00013017"/>
    </source>
</evidence>
<keyword evidence="6" id="KW-0560">Oxidoreductase</keyword>
<evidence type="ECO:0000256" key="2">
    <source>
        <dbReference type="ARBA" id="ARBA00011245"/>
    </source>
</evidence>
<keyword evidence="5" id="KW-0049">Antioxidant</keyword>
<keyword evidence="4 14" id="KW-0575">Peroxidase</keyword>
<dbReference type="PIRSF" id="PIRSF000239">
    <property type="entry name" value="AHPC"/>
    <property type="match status" value="1"/>
</dbReference>
<protein>
    <recommendedName>
        <fullName evidence="3">thioredoxin-dependent peroxiredoxin</fullName>
        <ecNumber evidence="3">1.11.1.24</ecNumber>
    </recommendedName>
    <alternativeName>
        <fullName evidence="11">Bacterioferritin comigratory protein</fullName>
    </alternativeName>
    <alternativeName>
        <fullName evidence="9">Thioredoxin peroxidase</fullName>
    </alternativeName>
</protein>
<reference evidence="15" key="1">
    <citation type="journal article" date="2019" name="Int. J. Syst. Evol. Microbiol.">
        <title>The Global Catalogue of Microorganisms (GCM) 10K type strain sequencing project: providing services to taxonomists for standard genome sequencing and annotation.</title>
        <authorList>
            <consortium name="The Broad Institute Genomics Platform"/>
            <consortium name="The Broad Institute Genome Sequencing Center for Infectious Disease"/>
            <person name="Wu L."/>
            <person name="Ma J."/>
        </authorList>
    </citation>
    <scope>NUCLEOTIDE SEQUENCE [LARGE SCALE GENOMIC DNA]</scope>
    <source>
        <strain evidence="15">JCM 17250</strain>
    </source>
</reference>
<dbReference type="InterPro" id="IPR013766">
    <property type="entry name" value="Thioredoxin_domain"/>
</dbReference>
<proteinExistence type="inferred from homology"/>
<evidence type="ECO:0000313" key="15">
    <source>
        <dbReference type="Proteomes" id="UP001501734"/>
    </source>
</evidence>
<dbReference type="Pfam" id="PF00578">
    <property type="entry name" value="AhpC-TSA"/>
    <property type="match status" value="1"/>
</dbReference>
<evidence type="ECO:0000256" key="8">
    <source>
        <dbReference type="ARBA" id="ARBA00023284"/>
    </source>
</evidence>
<evidence type="ECO:0000313" key="14">
    <source>
        <dbReference type="EMBL" id="GAA4078176.1"/>
    </source>
</evidence>
<gene>
    <name evidence="14" type="primary">bcp</name>
    <name evidence="14" type="ORF">GCM10022410_23460</name>
</gene>
<comment type="subunit">
    <text evidence="2">Monomer.</text>
</comment>
<evidence type="ECO:0000256" key="4">
    <source>
        <dbReference type="ARBA" id="ARBA00022559"/>
    </source>
</evidence>
<dbReference type="InterPro" id="IPR024706">
    <property type="entry name" value="Peroxiredoxin_AhpC-typ"/>
</dbReference>
<comment type="similarity">
    <text evidence="10">Belongs to the peroxiredoxin family. BCP/PrxQ subfamily.</text>
</comment>